<dbReference type="FunFam" id="1.10.287.950:FF:000001">
    <property type="entry name" value="Methyl-accepting chemotaxis sensory transducer"/>
    <property type="match status" value="1"/>
</dbReference>
<evidence type="ECO:0000259" key="12">
    <source>
        <dbReference type="PROSITE" id="PS50111"/>
    </source>
</evidence>
<dbReference type="SUPFAM" id="SSF103190">
    <property type="entry name" value="Sensory domain-like"/>
    <property type="match status" value="1"/>
</dbReference>
<evidence type="ECO:0000256" key="11">
    <source>
        <dbReference type="SAM" id="Phobius"/>
    </source>
</evidence>
<keyword evidence="15" id="KW-1185">Reference proteome</keyword>
<feature type="domain" description="Methyl-accepting transducer" evidence="12">
    <location>
        <begin position="357"/>
        <end position="593"/>
    </location>
</feature>
<dbReference type="Pfam" id="PF00672">
    <property type="entry name" value="HAMP"/>
    <property type="match status" value="1"/>
</dbReference>
<keyword evidence="4 11" id="KW-0812">Transmembrane</keyword>
<keyword evidence="5 11" id="KW-1133">Transmembrane helix</keyword>
<dbReference type="PANTHER" id="PTHR32089">
    <property type="entry name" value="METHYL-ACCEPTING CHEMOTAXIS PROTEIN MCPB"/>
    <property type="match status" value="1"/>
</dbReference>
<dbReference type="InterPro" id="IPR029151">
    <property type="entry name" value="Sensor-like_sf"/>
</dbReference>
<evidence type="ECO:0000256" key="4">
    <source>
        <dbReference type="ARBA" id="ARBA00022692"/>
    </source>
</evidence>
<dbReference type="PROSITE" id="PS50885">
    <property type="entry name" value="HAMP"/>
    <property type="match status" value="1"/>
</dbReference>
<feature type="transmembrane region" description="Helical" evidence="11">
    <location>
        <begin position="278"/>
        <end position="297"/>
    </location>
</feature>
<dbReference type="SUPFAM" id="SSF58104">
    <property type="entry name" value="Methyl-accepting chemotaxis protein (MCP) signaling domain"/>
    <property type="match status" value="1"/>
</dbReference>
<keyword evidence="3" id="KW-0145">Chemotaxis</keyword>
<dbReference type="GO" id="GO:0007165">
    <property type="term" value="P:signal transduction"/>
    <property type="evidence" value="ECO:0007669"/>
    <property type="project" value="UniProtKB-KW"/>
</dbReference>
<feature type="domain" description="HAMP" evidence="13">
    <location>
        <begin position="298"/>
        <end position="352"/>
    </location>
</feature>
<evidence type="ECO:0000256" key="8">
    <source>
        <dbReference type="ARBA" id="ARBA00029447"/>
    </source>
</evidence>
<dbReference type="GO" id="GO:0005886">
    <property type="term" value="C:plasma membrane"/>
    <property type="evidence" value="ECO:0007669"/>
    <property type="project" value="UniProtKB-SubCell"/>
</dbReference>
<comment type="subcellular location">
    <subcellularLocation>
        <location evidence="1">Cell membrane</location>
        <topology evidence="1">Multi-pass membrane protein</topology>
    </subcellularLocation>
</comment>
<dbReference type="RefSeq" id="WP_011395839.1">
    <property type="nucleotide sequence ID" value="NC_007645.1"/>
</dbReference>
<protein>
    <submittedName>
        <fullName evidence="14">Methyl-accepting chemotaxis protein</fullName>
    </submittedName>
</protein>
<dbReference type="AlphaFoldDB" id="Q2SKQ6"/>
<evidence type="ECO:0000256" key="5">
    <source>
        <dbReference type="ARBA" id="ARBA00022989"/>
    </source>
</evidence>
<keyword evidence="10" id="KW-0175">Coiled coil</keyword>
<keyword evidence="6 11" id="KW-0472">Membrane</keyword>
<dbReference type="KEGG" id="hch:HCH_01935"/>
<dbReference type="SMART" id="SM00283">
    <property type="entry name" value="MA"/>
    <property type="match status" value="1"/>
</dbReference>
<keyword evidence="7 9" id="KW-0807">Transducer</keyword>
<feature type="coiled-coil region" evidence="10">
    <location>
        <begin position="396"/>
        <end position="455"/>
    </location>
</feature>
<comment type="similarity">
    <text evidence="8">Belongs to the methyl-accepting chemotaxis (MCP) protein family.</text>
</comment>
<name>Q2SKQ6_HAHCH</name>
<dbReference type="Gene3D" id="1.10.287.950">
    <property type="entry name" value="Methyl-accepting chemotaxis protein"/>
    <property type="match status" value="1"/>
</dbReference>
<dbReference type="Gene3D" id="3.30.450.20">
    <property type="entry name" value="PAS domain"/>
    <property type="match status" value="2"/>
</dbReference>
<evidence type="ECO:0000259" key="13">
    <source>
        <dbReference type="PROSITE" id="PS50885"/>
    </source>
</evidence>
<gene>
    <name evidence="14" type="ordered locus">HCH_01935</name>
</gene>
<dbReference type="OrthoDB" id="2489132at2"/>
<keyword evidence="2" id="KW-1003">Cell membrane</keyword>
<organism evidence="14 15">
    <name type="scientific">Hahella chejuensis (strain KCTC 2396)</name>
    <dbReference type="NCBI Taxonomy" id="349521"/>
    <lineage>
        <taxon>Bacteria</taxon>
        <taxon>Pseudomonadati</taxon>
        <taxon>Pseudomonadota</taxon>
        <taxon>Gammaproteobacteria</taxon>
        <taxon>Oceanospirillales</taxon>
        <taxon>Hahellaceae</taxon>
        <taxon>Hahella</taxon>
    </lineage>
</organism>
<evidence type="ECO:0000256" key="6">
    <source>
        <dbReference type="ARBA" id="ARBA00023136"/>
    </source>
</evidence>
<dbReference type="CDD" id="cd06225">
    <property type="entry name" value="HAMP"/>
    <property type="match status" value="1"/>
</dbReference>
<reference evidence="14 15" key="1">
    <citation type="journal article" date="2005" name="Nucleic Acids Res.">
        <title>Genomic blueprint of Hahella chejuensis, a marine microbe producing an algicidal agent.</title>
        <authorList>
            <person name="Jeong H."/>
            <person name="Yim J.H."/>
            <person name="Lee C."/>
            <person name="Choi S.-H."/>
            <person name="Park Y.K."/>
            <person name="Yoon S.H."/>
            <person name="Hur C.-G."/>
            <person name="Kang H.-Y."/>
            <person name="Kim D."/>
            <person name="Lee H.H."/>
            <person name="Park K.H."/>
            <person name="Park S.-H."/>
            <person name="Park H.-S."/>
            <person name="Lee H.K."/>
            <person name="Oh T.K."/>
            <person name="Kim J.F."/>
        </authorList>
    </citation>
    <scope>NUCLEOTIDE SEQUENCE [LARGE SCALE GENOMIC DNA]</scope>
    <source>
        <strain evidence="14 15">KCTC 2396</strain>
    </source>
</reference>
<evidence type="ECO:0000313" key="15">
    <source>
        <dbReference type="Proteomes" id="UP000000238"/>
    </source>
</evidence>
<dbReference type="GO" id="GO:0006935">
    <property type="term" value="P:chemotaxis"/>
    <property type="evidence" value="ECO:0007669"/>
    <property type="project" value="UniProtKB-KW"/>
</dbReference>
<dbReference type="EMBL" id="CP000155">
    <property type="protein sequence ID" value="ABC28768.1"/>
    <property type="molecule type" value="Genomic_DNA"/>
</dbReference>
<dbReference type="InterPro" id="IPR004089">
    <property type="entry name" value="MCPsignal_dom"/>
</dbReference>
<dbReference type="CDD" id="cd11386">
    <property type="entry name" value="MCP_signal"/>
    <property type="match status" value="1"/>
</dbReference>
<evidence type="ECO:0000256" key="1">
    <source>
        <dbReference type="ARBA" id="ARBA00004651"/>
    </source>
</evidence>
<dbReference type="Proteomes" id="UP000000238">
    <property type="component" value="Chromosome"/>
</dbReference>
<evidence type="ECO:0000256" key="7">
    <source>
        <dbReference type="ARBA" id="ARBA00023224"/>
    </source>
</evidence>
<evidence type="ECO:0000256" key="9">
    <source>
        <dbReference type="PROSITE-ProRule" id="PRU00284"/>
    </source>
</evidence>
<dbReference type="InterPro" id="IPR003660">
    <property type="entry name" value="HAMP_dom"/>
</dbReference>
<dbReference type="eggNOG" id="COG0840">
    <property type="taxonomic scope" value="Bacteria"/>
</dbReference>
<dbReference type="PANTHER" id="PTHR32089:SF112">
    <property type="entry name" value="LYSOZYME-LIKE PROTEIN-RELATED"/>
    <property type="match status" value="1"/>
</dbReference>
<proteinExistence type="inferred from homology"/>
<dbReference type="SMART" id="SM00304">
    <property type="entry name" value="HAMP"/>
    <property type="match status" value="2"/>
</dbReference>
<dbReference type="STRING" id="349521.HCH_01935"/>
<evidence type="ECO:0000313" key="14">
    <source>
        <dbReference type="EMBL" id="ABC28768.1"/>
    </source>
</evidence>
<dbReference type="HOGENOM" id="CLU_000445_107_19_6"/>
<dbReference type="Pfam" id="PF00015">
    <property type="entry name" value="MCPsignal"/>
    <property type="match status" value="1"/>
</dbReference>
<dbReference type="Pfam" id="PF02743">
    <property type="entry name" value="dCache_1"/>
    <property type="match status" value="1"/>
</dbReference>
<dbReference type="CDD" id="cd12912">
    <property type="entry name" value="PDC2_MCP_like"/>
    <property type="match status" value="1"/>
</dbReference>
<evidence type="ECO:0000256" key="3">
    <source>
        <dbReference type="ARBA" id="ARBA00022500"/>
    </source>
</evidence>
<dbReference type="InterPro" id="IPR033479">
    <property type="entry name" value="dCache_1"/>
</dbReference>
<accession>Q2SKQ6</accession>
<sequence>MSLAMQFRHKIIILSGGILLLSIVAFAANNYYFLADQTKKDLEGGMQELSGAVSGSIASWLNGKLDLVRGVALKAAQTTDVETIRAYAQVGAVSEEVAGMYAGLSNGTFIYNDANESFPSDYDPRKRPWYTTAQQKGSPTFSEPYRDVLTKELLITAAAPFSGSSSGVAGADLNLDVVTKMVNSVDFFGLGYAFLVTDKGKVLVHPDVTMVDKNVADLFPKETPKLNASELQETKSGEEAVLVSFFPISGIASVSWRLGVVIDKEKAFASLADFRNSAIVYAIIGVLVVSILMTLLLNTLMRPVIRLGDAMENIAEGEGDLTQRLDVSGKDEFTRLATNFNAFVAKVQNLVGDIKNSIESMSSAVREMKGFAAETSEAVASQQQETEMVATAVNEMSAAAREIAQNAQQAAEAAQEADDESANVKRIVDDAIKSIEQLSTQIGSASEVINALEGDVNSIVSVLSVIRGIAEQTNLLALNAAIEAARAGEAGRGFAVVADEVRALASKTQESTEEIQAMISRLQDGSNKAVGSMEQSRNNGQAAVDKAQSAGSSLNAIVSAITTISSMNTQIAAASEEQTAVTEDISRSITSIADAAEQTARGTQETANTSTQLAELGEHLRQQVARFKV</sequence>
<evidence type="ECO:0000256" key="2">
    <source>
        <dbReference type="ARBA" id="ARBA00022475"/>
    </source>
</evidence>
<evidence type="ECO:0000256" key="10">
    <source>
        <dbReference type="SAM" id="Coils"/>
    </source>
</evidence>
<dbReference type="CDD" id="cd12913">
    <property type="entry name" value="PDC1_MCP_like"/>
    <property type="match status" value="1"/>
</dbReference>
<dbReference type="PROSITE" id="PS50111">
    <property type="entry name" value="CHEMOTAXIS_TRANSDUC_2"/>
    <property type="match status" value="1"/>
</dbReference>